<organism evidence="1 2">
    <name type="scientific">Pristionchus fissidentatus</name>
    <dbReference type="NCBI Taxonomy" id="1538716"/>
    <lineage>
        <taxon>Eukaryota</taxon>
        <taxon>Metazoa</taxon>
        <taxon>Ecdysozoa</taxon>
        <taxon>Nematoda</taxon>
        <taxon>Chromadorea</taxon>
        <taxon>Rhabditida</taxon>
        <taxon>Rhabditina</taxon>
        <taxon>Diplogasteromorpha</taxon>
        <taxon>Diplogasteroidea</taxon>
        <taxon>Neodiplogasteridae</taxon>
        <taxon>Pristionchus</taxon>
    </lineage>
</organism>
<comment type="caution">
    <text evidence="1">The sequence shown here is derived from an EMBL/GenBank/DDBJ whole genome shotgun (WGS) entry which is preliminary data.</text>
</comment>
<gene>
    <name evidence="1" type="ORF">PFISCL1PPCAC_25684</name>
</gene>
<dbReference type="Proteomes" id="UP001432322">
    <property type="component" value="Unassembled WGS sequence"/>
</dbReference>
<proteinExistence type="predicted"/>
<name>A0AAV5WQU8_9BILA</name>
<keyword evidence="2" id="KW-1185">Reference proteome</keyword>
<accession>A0AAV5WQU8</accession>
<feature type="non-terminal residue" evidence="1">
    <location>
        <position position="1"/>
    </location>
</feature>
<protein>
    <submittedName>
        <fullName evidence="1">Uncharacterized protein</fullName>
    </submittedName>
</protein>
<reference evidence="1" key="1">
    <citation type="submission" date="2023-10" db="EMBL/GenBank/DDBJ databases">
        <title>Genome assembly of Pristionchus species.</title>
        <authorList>
            <person name="Yoshida K."/>
            <person name="Sommer R.J."/>
        </authorList>
    </citation>
    <scope>NUCLEOTIDE SEQUENCE</scope>
    <source>
        <strain evidence="1">RS5133</strain>
    </source>
</reference>
<evidence type="ECO:0000313" key="1">
    <source>
        <dbReference type="EMBL" id="GMT34387.1"/>
    </source>
</evidence>
<evidence type="ECO:0000313" key="2">
    <source>
        <dbReference type="Proteomes" id="UP001432322"/>
    </source>
</evidence>
<dbReference type="EMBL" id="BTSY01000006">
    <property type="protein sequence ID" value="GMT34387.1"/>
    <property type="molecule type" value="Genomic_DNA"/>
</dbReference>
<sequence>IVYREKIFPVFRQILDTSDDEVAIQSLSLYSDEVLKGFETKTIDNLSICLRGEALHPHPISESADLAERGHPWWRSNIVPEYKLDE</sequence>
<dbReference type="AlphaFoldDB" id="A0AAV5WQU8"/>